<feature type="domain" description="Methyltransferase type 11" evidence="9">
    <location>
        <begin position="49"/>
        <end position="139"/>
    </location>
</feature>
<keyword evidence="11" id="KW-1185">Reference proteome</keyword>
<protein>
    <recommendedName>
        <fullName evidence="3 8">Malonyl-[acyl-carrier protein] O-methyltransferase</fullName>
        <shortName evidence="8">Malonyl-ACP O-methyltransferase</shortName>
        <ecNumber evidence="3 8">2.1.1.197</ecNumber>
    </recommendedName>
    <alternativeName>
        <fullName evidence="8">Biotin synthesis protein BioC</fullName>
    </alternativeName>
</protein>
<evidence type="ECO:0000256" key="8">
    <source>
        <dbReference type="HAMAP-Rule" id="MF_00835"/>
    </source>
</evidence>
<dbReference type="HAMAP" id="MF_00835">
    <property type="entry name" value="BioC"/>
    <property type="match status" value="1"/>
</dbReference>
<evidence type="ECO:0000256" key="5">
    <source>
        <dbReference type="ARBA" id="ARBA00022679"/>
    </source>
</evidence>
<dbReference type="RefSeq" id="WP_248342777.1">
    <property type="nucleotide sequence ID" value="NZ_AP025592.1"/>
</dbReference>
<dbReference type="InterPro" id="IPR029063">
    <property type="entry name" value="SAM-dependent_MTases_sf"/>
</dbReference>
<dbReference type="EMBL" id="AP025592">
    <property type="protein sequence ID" value="BDG10332.1"/>
    <property type="molecule type" value="Genomic_DNA"/>
</dbReference>
<name>A0ABN6NAQ2_9BACT</name>
<reference evidence="11" key="1">
    <citation type="journal article" date="2022" name="Int. J. Syst. Evol. Microbiol.">
        <title>Anaeromyxobacter oryzae sp. nov., Anaeromyxobacter diazotrophicus sp. nov. and Anaeromyxobacter paludicola sp. nov., isolated from paddy soils.</title>
        <authorList>
            <person name="Itoh H."/>
            <person name="Xu Z."/>
            <person name="Mise K."/>
            <person name="Masuda Y."/>
            <person name="Ushijima N."/>
            <person name="Hayakawa C."/>
            <person name="Shiratori Y."/>
            <person name="Senoo K."/>
        </authorList>
    </citation>
    <scope>NUCLEOTIDE SEQUENCE [LARGE SCALE GENOMIC DNA]</scope>
    <source>
        <strain evidence="11">Red630</strain>
    </source>
</reference>
<dbReference type="InterPro" id="IPR050602">
    <property type="entry name" value="Malonyl-ACP_OMT"/>
</dbReference>
<dbReference type="InterPro" id="IPR013216">
    <property type="entry name" value="Methyltransf_11"/>
</dbReference>
<evidence type="ECO:0000313" key="10">
    <source>
        <dbReference type="EMBL" id="BDG10332.1"/>
    </source>
</evidence>
<sequence>MNQVDKARVRAAFDRGAAAYDEAARVQEAARDELLALAAPHLPARPRLLDVGAGTGALLARLAGESALAAGVDLAPGMAAAARARCPRARLAVADAERLPFRSGAFDVYLSSSALQWLTRLDLAFAEARRVLAPGGLLAVALFCGETLHELRGSYRAAAAARGAPDPTHRFFSRAEVAAALRDAGLAVLEERGAVHVEWHPDVADLLRALRRIGAGNAAPLAPSPALPRCAGEGEGLPISVPRASGLAGRRLMLDMMDRYRAGFSRDGAIPASYEVGYVVARAP</sequence>
<dbReference type="CDD" id="cd02440">
    <property type="entry name" value="AdoMet_MTases"/>
    <property type="match status" value="1"/>
</dbReference>
<keyword evidence="7 8" id="KW-0093">Biotin biosynthesis</keyword>
<evidence type="ECO:0000259" key="9">
    <source>
        <dbReference type="Pfam" id="PF08241"/>
    </source>
</evidence>
<dbReference type="Proteomes" id="UP001162734">
    <property type="component" value="Chromosome"/>
</dbReference>
<proteinExistence type="inferred from homology"/>
<dbReference type="Pfam" id="PF08241">
    <property type="entry name" value="Methyltransf_11"/>
    <property type="match status" value="1"/>
</dbReference>
<evidence type="ECO:0000256" key="4">
    <source>
        <dbReference type="ARBA" id="ARBA00022603"/>
    </source>
</evidence>
<accession>A0ABN6NAQ2</accession>
<evidence type="ECO:0000256" key="1">
    <source>
        <dbReference type="ARBA" id="ARBA00000852"/>
    </source>
</evidence>
<dbReference type="Gene3D" id="3.40.50.150">
    <property type="entry name" value="Vaccinia Virus protein VP39"/>
    <property type="match status" value="1"/>
</dbReference>
<evidence type="ECO:0000256" key="6">
    <source>
        <dbReference type="ARBA" id="ARBA00022691"/>
    </source>
</evidence>
<dbReference type="PANTHER" id="PTHR13090">
    <property type="entry name" value="ARGININE-HYDROXYLASE NDUFAF5, MITOCHONDRIAL"/>
    <property type="match status" value="1"/>
</dbReference>
<keyword evidence="4 8" id="KW-0489">Methyltransferase</keyword>
<dbReference type="InterPro" id="IPR011814">
    <property type="entry name" value="BioC"/>
</dbReference>
<dbReference type="PANTHER" id="PTHR13090:SF1">
    <property type="entry name" value="ARGININE-HYDROXYLASE NDUFAF5, MITOCHONDRIAL"/>
    <property type="match status" value="1"/>
</dbReference>
<keyword evidence="6 8" id="KW-0949">S-adenosyl-L-methionine</keyword>
<comment type="catalytic activity">
    <reaction evidence="1 8">
        <text>malonyl-[ACP] + S-adenosyl-L-methionine = malonyl-[ACP] methyl ester + S-adenosyl-L-homocysteine</text>
        <dbReference type="Rhea" id="RHEA:17105"/>
        <dbReference type="Rhea" id="RHEA-COMP:9623"/>
        <dbReference type="Rhea" id="RHEA-COMP:9954"/>
        <dbReference type="ChEBI" id="CHEBI:57856"/>
        <dbReference type="ChEBI" id="CHEBI:59789"/>
        <dbReference type="ChEBI" id="CHEBI:78449"/>
        <dbReference type="ChEBI" id="CHEBI:78845"/>
        <dbReference type="EC" id="2.1.1.197"/>
    </reaction>
</comment>
<comment type="similarity">
    <text evidence="8">Belongs to the methyltransferase superfamily.</text>
</comment>
<comment type="pathway">
    <text evidence="2 8">Cofactor biosynthesis; biotin biosynthesis.</text>
</comment>
<comment type="function">
    <text evidence="8">Converts the free carboxyl group of a malonyl-thioester to its methyl ester by transfer of a methyl group from S-adenosyl-L-methionine (SAM). It allows to synthesize pimeloyl-ACP via the fatty acid synthetic pathway.</text>
</comment>
<keyword evidence="5 8" id="KW-0808">Transferase</keyword>
<organism evidence="10 11">
    <name type="scientific">Anaeromyxobacter paludicola</name>
    <dbReference type="NCBI Taxonomy" id="2918171"/>
    <lineage>
        <taxon>Bacteria</taxon>
        <taxon>Pseudomonadati</taxon>
        <taxon>Myxococcota</taxon>
        <taxon>Myxococcia</taxon>
        <taxon>Myxococcales</taxon>
        <taxon>Cystobacterineae</taxon>
        <taxon>Anaeromyxobacteraceae</taxon>
        <taxon>Anaeromyxobacter</taxon>
    </lineage>
</organism>
<evidence type="ECO:0000256" key="7">
    <source>
        <dbReference type="ARBA" id="ARBA00022756"/>
    </source>
</evidence>
<gene>
    <name evidence="8 10" type="primary">bioC</name>
    <name evidence="10" type="ORF">AMPC_34450</name>
</gene>
<dbReference type="SUPFAM" id="SSF53335">
    <property type="entry name" value="S-adenosyl-L-methionine-dependent methyltransferases"/>
    <property type="match status" value="1"/>
</dbReference>
<dbReference type="EC" id="2.1.1.197" evidence="3 8"/>
<evidence type="ECO:0000256" key="2">
    <source>
        <dbReference type="ARBA" id="ARBA00004746"/>
    </source>
</evidence>
<evidence type="ECO:0000313" key="11">
    <source>
        <dbReference type="Proteomes" id="UP001162734"/>
    </source>
</evidence>
<evidence type="ECO:0000256" key="3">
    <source>
        <dbReference type="ARBA" id="ARBA00012327"/>
    </source>
</evidence>